<dbReference type="Proteomes" id="UP000008888">
    <property type="component" value="Chromosome"/>
</dbReference>
<dbReference type="KEGG" id="mmt:Metme_0827"/>
<reference evidence="1 2" key="1">
    <citation type="journal article" date="2011" name="J. Bacteriol.">
        <title>Complete Genome Sequence of the Aerobic Marine Methanotroph Methylomonas methanica MC09.</title>
        <authorList>
            <person name="Boden R."/>
            <person name="Cunliffe M."/>
            <person name="Scanlan J."/>
            <person name="Moussard H."/>
            <person name="Kits K.D."/>
            <person name="Klotz M.G."/>
            <person name="Jetten M.S."/>
            <person name="Vuilleumier S."/>
            <person name="Han J."/>
            <person name="Peters L."/>
            <person name="Mikhailova N."/>
            <person name="Teshima H."/>
            <person name="Tapia R."/>
            <person name="Kyrpides N."/>
            <person name="Ivanova N."/>
            <person name="Pagani I."/>
            <person name="Cheng J.F."/>
            <person name="Goodwin L."/>
            <person name="Han C."/>
            <person name="Hauser L."/>
            <person name="Land M.L."/>
            <person name="Lapidus A."/>
            <person name="Lucas S."/>
            <person name="Pitluck S."/>
            <person name="Woyke T."/>
            <person name="Stein L."/>
            <person name="Murrell J.C."/>
        </authorList>
    </citation>
    <scope>NUCLEOTIDE SEQUENCE [LARGE SCALE GENOMIC DNA]</scope>
    <source>
        <strain evidence="1 2">MC09</strain>
    </source>
</reference>
<reference evidence="2" key="3">
    <citation type="submission" date="2011-05" db="EMBL/GenBank/DDBJ databases">
        <title>Complete sequence of Methylomonas methanica MC09.</title>
        <authorList>
            <consortium name="US DOE Joint Genome Institute"/>
            <person name="Lucas S."/>
            <person name="Han J."/>
            <person name="Lapidus A."/>
            <person name="Cheng J.-F."/>
            <person name="Goodwin L."/>
            <person name="Pitluck S."/>
            <person name="Peters L."/>
            <person name="Mikhailova N."/>
            <person name="Teshima H."/>
            <person name="Han C."/>
            <person name="Tapia R."/>
            <person name="Land M."/>
            <person name="Hauser L."/>
            <person name="Kyrpides N."/>
            <person name="Ivanova N."/>
            <person name="Pagani I."/>
            <person name="Stein L."/>
            <person name="Woyke T."/>
        </authorList>
    </citation>
    <scope>NUCLEOTIDE SEQUENCE [LARGE SCALE GENOMIC DNA]</scope>
    <source>
        <strain evidence="2">MC09</strain>
    </source>
</reference>
<accession>G0A5Y9</accession>
<evidence type="ECO:0000313" key="2">
    <source>
        <dbReference type="Proteomes" id="UP000008888"/>
    </source>
</evidence>
<name>G0A5Y9_METMM</name>
<dbReference type="AlphaFoldDB" id="G0A5Y9"/>
<organism evidence="1 2">
    <name type="scientific">Methylomonas methanica (strain DSM 25384 / MC09)</name>
    <dbReference type="NCBI Taxonomy" id="857087"/>
    <lineage>
        <taxon>Bacteria</taxon>
        <taxon>Pseudomonadati</taxon>
        <taxon>Pseudomonadota</taxon>
        <taxon>Gammaproteobacteria</taxon>
        <taxon>Methylococcales</taxon>
        <taxon>Methylococcaceae</taxon>
        <taxon>Methylomonas</taxon>
    </lineage>
</organism>
<sequence length="70" mass="8397">MLTWIKTLTDCGLNIREIDNQDFPIRYEFVLPPEMREFLFEQTEIDPLLEASNRFENEQLRLDEHELALG</sequence>
<evidence type="ECO:0000313" key="1">
    <source>
        <dbReference type="EMBL" id="AEF99266.1"/>
    </source>
</evidence>
<proteinExistence type="predicted"/>
<dbReference type="OrthoDB" id="9937124at2"/>
<protein>
    <submittedName>
        <fullName evidence="1">Uncharacterized protein</fullName>
    </submittedName>
</protein>
<keyword evidence="2" id="KW-1185">Reference proteome</keyword>
<dbReference type="HOGENOM" id="CLU_2753236_0_0_6"/>
<gene>
    <name evidence="1" type="ordered locus">Metme_0827</name>
</gene>
<reference key="2">
    <citation type="submission" date="2011-05" db="EMBL/GenBank/DDBJ databases">
        <title>Complete genome sequence of the aerobic marine methanotroph Methylomonas methanica MC09.</title>
        <authorList>
            <person name="Boden R."/>
            <person name="Cunliffe M."/>
            <person name="Scanlan J."/>
            <person name="Moussard H."/>
            <person name="Kits K.D."/>
            <person name="Klotz M."/>
            <person name="Jetten M."/>
            <person name="Vuilleumier S."/>
            <person name="Han J."/>
            <person name="Peters L."/>
            <person name="Mikhailova N."/>
            <person name="Teshima H."/>
            <person name="Tapia R."/>
            <person name="Kyrpides N."/>
            <person name="Ivanova N."/>
            <person name="Pagani I."/>
            <person name="Cheng J.-F."/>
            <person name="Goodwin L."/>
            <person name="Han C."/>
            <person name="Hauser L."/>
            <person name="Land M."/>
            <person name="Lapidus A."/>
            <person name="Lucas S."/>
            <person name="Pitluck S."/>
            <person name="Woyke T."/>
            <person name="Stein L.Y."/>
            <person name="Murrell C."/>
        </authorList>
    </citation>
    <scope>NUCLEOTIDE SEQUENCE</scope>
    <source>
        <strain>MC09</strain>
    </source>
</reference>
<dbReference type="EMBL" id="CP002738">
    <property type="protein sequence ID" value="AEF99266.1"/>
    <property type="molecule type" value="Genomic_DNA"/>
</dbReference>
<dbReference type="RefSeq" id="WP_013817535.1">
    <property type="nucleotide sequence ID" value="NC_015572.1"/>
</dbReference>